<dbReference type="PROSITE" id="PS50097">
    <property type="entry name" value="BTB"/>
    <property type="match status" value="1"/>
</dbReference>
<feature type="region of interest" description="Disordered" evidence="8">
    <location>
        <begin position="755"/>
        <end position="787"/>
    </location>
</feature>
<evidence type="ECO:0000256" key="2">
    <source>
        <dbReference type="ARBA" id="ARBA00022483"/>
    </source>
</evidence>
<protein>
    <recommendedName>
        <fullName evidence="9">BTB domain-containing protein</fullName>
    </recommendedName>
</protein>
<dbReference type="EMBL" id="OC863104">
    <property type="protein sequence ID" value="CAD7630780.1"/>
    <property type="molecule type" value="Genomic_DNA"/>
</dbReference>
<proteinExistence type="predicted"/>
<dbReference type="OrthoDB" id="2316821at2759"/>
<feature type="compositionally biased region" description="Low complexity" evidence="8">
    <location>
        <begin position="271"/>
        <end position="284"/>
    </location>
</feature>
<dbReference type="InterPro" id="IPR011333">
    <property type="entry name" value="SKP1/BTB/POZ_sf"/>
</dbReference>
<dbReference type="GO" id="GO:0000786">
    <property type="term" value="C:nucleosome"/>
    <property type="evidence" value="ECO:0007669"/>
    <property type="project" value="InterPro"/>
</dbReference>
<evidence type="ECO:0000256" key="5">
    <source>
        <dbReference type="ARBA" id="ARBA00023028"/>
    </source>
</evidence>
<evidence type="ECO:0000256" key="6">
    <source>
        <dbReference type="ARBA" id="ARBA00023043"/>
    </source>
</evidence>
<feature type="region of interest" description="Disordered" evidence="8">
    <location>
        <begin position="590"/>
        <end position="640"/>
    </location>
</feature>
<dbReference type="Gene3D" id="3.30.710.10">
    <property type="entry name" value="Potassium Channel Kv1.1, Chain A"/>
    <property type="match status" value="1"/>
</dbReference>
<keyword evidence="11" id="KW-1185">Reference proteome</keyword>
<feature type="compositionally biased region" description="Low complexity" evidence="8">
    <location>
        <begin position="951"/>
        <end position="963"/>
    </location>
</feature>
<dbReference type="InterPro" id="IPR036770">
    <property type="entry name" value="Ankyrin_rpt-contain_sf"/>
</dbReference>
<name>A0A7R9Q483_9ACAR</name>
<keyword evidence="5" id="KW-0528">Neurotoxin</keyword>
<dbReference type="InterPro" id="IPR000210">
    <property type="entry name" value="BTB/POZ_dom"/>
</dbReference>
<keyword evidence="4" id="KW-0677">Repeat</keyword>
<feature type="domain" description="BTB" evidence="9">
    <location>
        <begin position="439"/>
        <end position="528"/>
    </location>
</feature>
<gene>
    <name evidence="10" type="ORF">OSB1V03_LOCUS11192</name>
</gene>
<dbReference type="InterPro" id="IPR059008">
    <property type="entry name" value="ABTB2/3_histone"/>
</dbReference>
<dbReference type="InterPro" id="IPR002110">
    <property type="entry name" value="Ankyrin_rpt"/>
</dbReference>
<reference evidence="10" key="1">
    <citation type="submission" date="2020-11" db="EMBL/GenBank/DDBJ databases">
        <authorList>
            <person name="Tran Van P."/>
        </authorList>
    </citation>
    <scope>NUCLEOTIDE SEQUENCE</scope>
</reference>
<keyword evidence="2" id="KW-0268">Exocytosis</keyword>
<evidence type="ECO:0000256" key="4">
    <source>
        <dbReference type="ARBA" id="ARBA00022737"/>
    </source>
</evidence>
<feature type="region of interest" description="Disordered" evidence="8">
    <location>
        <begin position="705"/>
        <end position="737"/>
    </location>
</feature>
<dbReference type="PANTHER" id="PTHR46071">
    <property type="entry name" value="ANKYRIN REPEAT AND BTB/POZ DOMAIN-CONTAINING"/>
    <property type="match status" value="1"/>
</dbReference>
<feature type="compositionally biased region" description="Gly residues" evidence="8">
    <location>
        <begin position="806"/>
        <end position="823"/>
    </location>
</feature>
<dbReference type="InterPro" id="IPR009072">
    <property type="entry name" value="Histone-fold"/>
</dbReference>
<dbReference type="Pfam" id="PF00651">
    <property type="entry name" value="BTB"/>
    <property type="match status" value="1"/>
</dbReference>
<keyword evidence="3" id="KW-1052">Target cell membrane</keyword>
<organism evidence="10">
    <name type="scientific">Medioppia subpectinata</name>
    <dbReference type="NCBI Taxonomy" id="1979941"/>
    <lineage>
        <taxon>Eukaryota</taxon>
        <taxon>Metazoa</taxon>
        <taxon>Ecdysozoa</taxon>
        <taxon>Arthropoda</taxon>
        <taxon>Chelicerata</taxon>
        <taxon>Arachnida</taxon>
        <taxon>Acari</taxon>
        <taxon>Acariformes</taxon>
        <taxon>Sarcoptiformes</taxon>
        <taxon>Oribatida</taxon>
        <taxon>Brachypylina</taxon>
        <taxon>Oppioidea</taxon>
        <taxon>Oppiidae</taxon>
        <taxon>Medioppia</taxon>
    </lineage>
</organism>
<dbReference type="GO" id="GO:0044218">
    <property type="term" value="C:other organism cell membrane"/>
    <property type="evidence" value="ECO:0007669"/>
    <property type="project" value="UniProtKB-KW"/>
</dbReference>
<dbReference type="Proteomes" id="UP000759131">
    <property type="component" value="Unassembled WGS sequence"/>
</dbReference>
<dbReference type="GO" id="GO:0044231">
    <property type="term" value="C:host cell presynaptic membrane"/>
    <property type="evidence" value="ECO:0007669"/>
    <property type="project" value="UniProtKB-KW"/>
</dbReference>
<evidence type="ECO:0000259" key="9">
    <source>
        <dbReference type="PROSITE" id="PS50097"/>
    </source>
</evidence>
<dbReference type="SUPFAM" id="SSF54695">
    <property type="entry name" value="POZ domain"/>
    <property type="match status" value="1"/>
</dbReference>
<dbReference type="PRINTS" id="PR00620">
    <property type="entry name" value="HISTONEH2A"/>
</dbReference>
<keyword evidence="7" id="KW-0472">Membrane</keyword>
<evidence type="ECO:0000256" key="1">
    <source>
        <dbReference type="ARBA" id="ARBA00004175"/>
    </source>
</evidence>
<accession>A0A7R9Q483</accession>
<evidence type="ECO:0000256" key="7">
    <source>
        <dbReference type="ARBA" id="ARBA00023298"/>
    </source>
</evidence>
<keyword evidence="7" id="KW-1053">Target membrane</keyword>
<feature type="compositionally biased region" description="Polar residues" evidence="8">
    <location>
        <begin position="705"/>
        <end position="728"/>
    </location>
</feature>
<dbReference type="EMBL" id="CAJPIZ010008529">
    <property type="protein sequence ID" value="CAG2111210.1"/>
    <property type="molecule type" value="Genomic_DNA"/>
</dbReference>
<dbReference type="PANTHER" id="PTHR46071:SF2">
    <property type="entry name" value="ANKYRIN REPEAT AND BTB_POZ DOMAIN-CONTAINING PROTEIN 2-LIKE PROTEIN"/>
    <property type="match status" value="1"/>
</dbReference>
<evidence type="ECO:0000313" key="10">
    <source>
        <dbReference type="EMBL" id="CAD7630780.1"/>
    </source>
</evidence>
<dbReference type="GO" id="GO:0046982">
    <property type="term" value="F:protein heterodimerization activity"/>
    <property type="evidence" value="ECO:0007669"/>
    <property type="project" value="InterPro"/>
</dbReference>
<dbReference type="SMART" id="SM00225">
    <property type="entry name" value="BTB"/>
    <property type="match status" value="1"/>
</dbReference>
<dbReference type="GO" id="GO:0030527">
    <property type="term" value="F:structural constituent of chromatin"/>
    <property type="evidence" value="ECO:0007669"/>
    <property type="project" value="InterPro"/>
</dbReference>
<dbReference type="InterPro" id="IPR002119">
    <property type="entry name" value="Histone_H2A"/>
</dbReference>
<keyword evidence="5" id="KW-0638">Presynaptic neurotoxin</keyword>
<dbReference type="Pfam" id="PF26281">
    <property type="entry name" value="Histone_ABTB"/>
    <property type="match status" value="1"/>
</dbReference>
<dbReference type="InterPro" id="IPR052089">
    <property type="entry name" value="Ankyrin-BTB/POZ_domain"/>
</dbReference>
<dbReference type="Gene3D" id="1.25.40.20">
    <property type="entry name" value="Ankyrin repeat-containing domain"/>
    <property type="match status" value="1"/>
</dbReference>
<dbReference type="Gene3D" id="1.10.20.10">
    <property type="entry name" value="Histone, subunit A"/>
    <property type="match status" value="1"/>
</dbReference>
<feature type="region of interest" description="Disordered" evidence="8">
    <location>
        <begin position="806"/>
        <end position="853"/>
    </location>
</feature>
<feature type="compositionally biased region" description="Polar residues" evidence="8">
    <location>
        <begin position="833"/>
        <end position="853"/>
    </location>
</feature>
<dbReference type="GO" id="GO:0003677">
    <property type="term" value="F:DNA binding"/>
    <property type="evidence" value="ECO:0007669"/>
    <property type="project" value="InterPro"/>
</dbReference>
<keyword evidence="5" id="KW-0800">Toxin</keyword>
<keyword evidence="6" id="KW-0040">ANK repeat</keyword>
<sequence length="1357" mass="146821">MRVCAAHAHYRRCPAIDRDDVLQAARLLLPGIDCPTRPLHYASSAGGGGEEWLYWRKDLDASECARRLKVDLAFRMLSSGRGDILTTALQLLPVNSGLNTANEAGLTALMHACVAGDGRLVRCLLCDGNGCNVNAETPAPPTHKNRDRSGRVDIIRLLLSYGADPYLNTALMDYSGAHCSASRGCPSAIAVAAMHGQQLALRALLAQPTYGCHNNGNGSGDRDVLSLEKMLAKTRTGSVDTRRRPRIQVVAANQSQCSVNMDLKACSAPVSGGSPEGNSSNGSNGSAGGSKVIQLTKSKLRALQETMYHSAETGCLEITLDLRNIGIPWTMHTWMATVGTAHGMRLDAITDQLLQDFSHLWSDDCTVQFVDECLPLLFTIFRHQKHNSNTTTLLLADIMSTCYGRNETFRSRPLSASYGPDVRVGARIDAKYVNNKDMSDCVFKVENMLFYAHKIILVNASKRFHNMLSLCGSAPGGVDGLTGGVNAGSQQSVHNSPTHSAIVINDIRFDIFQKVMQFLYNGGFETDTDVDQNDILELMSAASYFQLDGSVRSQTPQKSIKPIRETPPIVTNRRTGQGCQTASAGHELPITIHHDGQSPVSKSRQTTTHNITPTTTPAKQHQSYNPRPPGFHYPSKSTSALDDQRIYDVVDGEEEGDDNDPEPHHWLTAAANEPDVYLLDGVDQYDIDDDRCRRPRPLVTVSKLGSSSVNTASPATTECGSLSKSSSDGTDRLSHNKKKVLSKIKSRRRNILCFSTPQPQPPSQQQTGGTCGHSPPNTDEQYGFHQQSAHVLSRAVSAGCFVGGPTGAGGGGGGGRVRQGCYGGSSSDENRSSGHASMSDNTSNRSSYLSASSPMVNHLPISGQTPVAGEHQYLMAGDTYHQLMASRHSTPATSGKKNGVRARKRELAVATNDSIFTGRGAGGEYLGGLDRVRAAIEQISLRTHGGGGGHSTSTYSSNNTYSTGSEYEPYVRPRLIRHSSLETIGTNMTSAAGDDFVWVDTQSRLVELQHIPWDGHDVLRLVQEGRLRHQLSWISMECVPRLSYLLQRPLVRIACEAQRFAKALGMCTKHEICGAIRVLFGAQLADTCVKSGHRAAAIFAVSGGPDTYRQSKSTRAGLQFSVGKFHRWLCDVRVGQFVDEAAAIYMAGAMETLFEELILHCLSATGNECILTGALLDACIAANSDYWGVLQPFAHLVAGRTANGALSLPAFHTAGMTASVAGSKEAFEGTGSTDSKTSGQSIKGLEQKLLTTCVGSVQQLGEIIDNVSKYRVANPPQTVYRGRNGQNWWSTHQWSLSALHSLYYYMRCAQLEHNACAGTSLDSESGGHPTGPPPGQELVYERPYLVLPPLYEWMRVC</sequence>
<evidence type="ECO:0000256" key="3">
    <source>
        <dbReference type="ARBA" id="ARBA00022537"/>
    </source>
</evidence>
<comment type="subcellular location">
    <subcellularLocation>
        <location evidence="1">Target cell membrane</location>
    </subcellularLocation>
</comment>
<dbReference type="GO" id="GO:0006887">
    <property type="term" value="P:exocytosis"/>
    <property type="evidence" value="ECO:0007669"/>
    <property type="project" value="UniProtKB-KW"/>
</dbReference>
<dbReference type="SUPFAM" id="SSF47113">
    <property type="entry name" value="Histone-fold"/>
    <property type="match status" value="1"/>
</dbReference>
<feature type="region of interest" description="Disordered" evidence="8">
    <location>
        <begin position="268"/>
        <end position="289"/>
    </location>
</feature>
<dbReference type="SUPFAM" id="SSF48403">
    <property type="entry name" value="Ankyrin repeat"/>
    <property type="match status" value="1"/>
</dbReference>
<feature type="compositionally biased region" description="Low complexity" evidence="8">
    <location>
        <begin position="606"/>
        <end position="616"/>
    </location>
</feature>
<evidence type="ECO:0000256" key="8">
    <source>
        <dbReference type="SAM" id="MobiDB-lite"/>
    </source>
</evidence>
<feature type="compositionally biased region" description="Polar residues" evidence="8">
    <location>
        <begin position="775"/>
        <end position="787"/>
    </location>
</feature>
<dbReference type="Pfam" id="PF00023">
    <property type="entry name" value="Ank"/>
    <property type="match status" value="1"/>
</dbReference>
<evidence type="ECO:0000313" key="11">
    <source>
        <dbReference type="Proteomes" id="UP000759131"/>
    </source>
</evidence>
<feature type="non-terminal residue" evidence="10">
    <location>
        <position position="1"/>
    </location>
</feature>
<feature type="region of interest" description="Disordered" evidence="8">
    <location>
        <begin position="943"/>
        <end position="963"/>
    </location>
</feature>